<dbReference type="Proteomes" id="UP001479436">
    <property type="component" value="Unassembled WGS sequence"/>
</dbReference>
<comment type="similarity">
    <text evidence="2 7">Belongs to the 2-oxoacid dehydrogenase family.</text>
</comment>
<dbReference type="Pfam" id="PF02817">
    <property type="entry name" value="E3_binding"/>
    <property type="match status" value="1"/>
</dbReference>
<dbReference type="Pfam" id="PF00364">
    <property type="entry name" value="Biotin_lipoyl"/>
    <property type="match status" value="1"/>
</dbReference>
<comment type="cofactor">
    <cofactor evidence="1 7">
        <name>(R)-lipoate</name>
        <dbReference type="ChEBI" id="CHEBI:83088"/>
    </cofactor>
</comment>
<dbReference type="Gene3D" id="3.30.559.10">
    <property type="entry name" value="Chloramphenicol acetyltransferase-like domain"/>
    <property type="match status" value="1"/>
</dbReference>
<gene>
    <name evidence="11" type="ORF">K7432_006951</name>
</gene>
<evidence type="ECO:0000256" key="1">
    <source>
        <dbReference type="ARBA" id="ARBA00001938"/>
    </source>
</evidence>
<dbReference type="InterPro" id="IPR004167">
    <property type="entry name" value="PSBD"/>
</dbReference>
<dbReference type="PANTHER" id="PTHR43178">
    <property type="entry name" value="DIHYDROLIPOAMIDE ACETYLTRANSFERASE COMPONENT OF PYRUVATE DEHYDROGENASE COMPLEX"/>
    <property type="match status" value="1"/>
</dbReference>
<proteinExistence type="inferred from homology"/>
<keyword evidence="3 7" id="KW-0808">Transferase</keyword>
<evidence type="ECO:0000259" key="9">
    <source>
        <dbReference type="PROSITE" id="PS50968"/>
    </source>
</evidence>
<dbReference type="InterPro" id="IPR003016">
    <property type="entry name" value="2-oxoA_DH_lipoyl-BS"/>
</dbReference>
<sequence>MNLLPRTTSRLRVPLHTIRKPNIFSVYGVRTGQPLSTLVNKRPQVVTDSQKVPTLNPRKFPSFASFHTTTPTNAVVPFLLADIGEGITECEVIQWFVKPGEQIAQFDKICEVQSDKASVEISSRYDGVVKSLHYEVGQMAKVGQPLVDIETDEASGEEVKPSVTENPVENISSISSSEPSIPAKRVIEERILSLATPAVRRLAREHGLDVVQIEGTGKSGRVLKEDILRFINGSKPATPIVDSFVAAPPVTHTEPVIGNEIKPLNNIQKAMFKAMSKSLQIPHFGYSDEIELNQCTSVRKAINEYVSKSELYPFKKISYMPIFIKTLSIALENYPILNARLIDSEEISQAKLEYRGSHNIGVAMDTPAGLIVPNIKDCQNKSILDIAAELNRLQEAGKKGALSANDLKSGTISLSNIGVIGGTYLSPVVVSSELCIGALGKIQKLPRYETIQDSQTGKEMQVVVPKEIMQISWSADHRVVDGATMARFSNDWKNLLENPVALLSRLK</sequence>
<dbReference type="EMBL" id="JASJQH010000326">
    <property type="protein sequence ID" value="KAK9765036.1"/>
    <property type="molecule type" value="Genomic_DNA"/>
</dbReference>
<dbReference type="InterPro" id="IPR011053">
    <property type="entry name" value="Single_hybrid_motif"/>
</dbReference>
<dbReference type="InterPro" id="IPR050743">
    <property type="entry name" value="2-oxoacid_DH_E2_comp"/>
</dbReference>
<dbReference type="PANTHER" id="PTHR43178:SF5">
    <property type="entry name" value="LIPOAMIDE ACYLTRANSFERASE COMPONENT OF BRANCHED-CHAIN ALPHA-KETO ACID DEHYDROGENASE COMPLEX, MITOCHONDRIAL"/>
    <property type="match status" value="1"/>
</dbReference>
<dbReference type="Gene3D" id="4.10.320.10">
    <property type="entry name" value="E3-binding domain"/>
    <property type="match status" value="1"/>
</dbReference>
<dbReference type="CDD" id="cd06849">
    <property type="entry name" value="lipoyl_domain"/>
    <property type="match status" value="1"/>
</dbReference>
<dbReference type="InterPro" id="IPR036625">
    <property type="entry name" value="E3-bd_dom_sf"/>
</dbReference>
<feature type="region of interest" description="Disordered" evidence="8">
    <location>
        <begin position="155"/>
        <end position="176"/>
    </location>
</feature>
<evidence type="ECO:0000256" key="7">
    <source>
        <dbReference type="RuleBase" id="RU003423"/>
    </source>
</evidence>
<evidence type="ECO:0000313" key="11">
    <source>
        <dbReference type="EMBL" id="KAK9765036.1"/>
    </source>
</evidence>
<evidence type="ECO:0000259" key="10">
    <source>
        <dbReference type="PROSITE" id="PS51826"/>
    </source>
</evidence>
<dbReference type="SUPFAM" id="SSF47005">
    <property type="entry name" value="Peripheral subunit-binding domain of 2-oxo acid dehydrogenase complex"/>
    <property type="match status" value="1"/>
</dbReference>
<keyword evidence="12" id="KW-1185">Reference proteome</keyword>
<dbReference type="InterPro" id="IPR023213">
    <property type="entry name" value="CAT-like_dom_sf"/>
</dbReference>
<evidence type="ECO:0000256" key="8">
    <source>
        <dbReference type="SAM" id="MobiDB-lite"/>
    </source>
</evidence>
<dbReference type="Pfam" id="PF00198">
    <property type="entry name" value="2-oxoacid_dh"/>
    <property type="match status" value="1"/>
</dbReference>
<dbReference type="PROSITE" id="PS50968">
    <property type="entry name" value="BIOTINYL_LIPOYL"/>
    <property type="match status" value="1"/>
</dbReference>
<dbReference type="SUPFAM" id="SSF51230">
    <property type="entry name" value="Single hybrid motif"/>
    <property type="match status" value="1"/>
</dbReference>
<keyword evidence="6 7" id="KW-0012">Acyltransferase</keyword>
<dbReference type="Gene3D" id="2.40.50.100">
    <property type="match status" value="1"/>
</dbReference>
<name>A0ABR2WU46_9FUNG</name>
<dbReference type="InterPro" id="IPR001078">
    <property type="entry name" value="2-oxoacid_DH_actylTfrase"/>
</dbReference>
<dbReference type="PROSITE" id="PS00189">
    <property type="entry name" value="LIPOYL"/>
    <property type="match status" value="1"/>
</dbReference>
<reference evidence="11 12" key="1">
    <citation type="submission" date="2023-04" db="EMBL/GenBank/DDBJ databases">
        <title>Genome of Basidiobolus ranarum AG-B5.</title>
        <authorList>
            <person name="Stajich J.E."/>
            <person name="Carter-House D."/>
            <person name="Gryganskyi A."/>
        </authorList>
    </citation>
    <scope>NUCLEOTIDE SEQUENCE [LARGE SCALE GENOMIC DNA]</scope>
    <source>
        <strain evidence="11 12">AG-B5</strain>
    </source>
</reference>
<keyword evidence="4 7" id="KW-0450">Lipoyl</keyword>
<protein>
    <recommendedName>
        <fullName evidence="7">Dihydrolipoamide acetyltransferase component of pyruvate dehydrogenase complex</fullName>
        <ecNumber evidence="7">2.3.1.-</ecNumber>
    </recommendedName>
</protein>
<evidence type="ECO:0000256" key="2">
    <source>
        <dbReference type="ARBA" id="ARBA00007317"/>
    </source>
</evidence>
<organism evidence="11 12">
    <name type="scientific">Basidiobolus ranarum</name>
    <dbReference type="NCBI Taxonomy" id="34480"/>
    <lineage>
        <taxon>Eukaryota</taxon>
        <taxon>Fungi</taxon>
        <taxon>Fungi incertae sedis</taxon>
        <taxon>Zoopagomycota</taxon>
        <taxon>Entomophthoromycotina</taxon>
        <taxon>Basidiobolomycetes</taxon>
        <taxon>Basidiobolales</taxon>
        <taxon>Basidiobolaceae</taxon>
        <taxon>Basidiobolus</taxon>
    </lineage>
</organism>
<dbReference type="EC" id="2.3.1.-" evidence="7"/>
<dbReference type="PROSITE" id="PS51826">
    <property type="entry name" value="PSBD"/>
    <property type="match status" value="1"/>
</dbReference>
<accession>A0ABR2WU46</accession>
<evidence type="ECO:0000313" key="12">
    <source>
        <dbReference type="Proteomes" id="UP001479436"/>
    </source>
</evidence>
<dbReference type="InterPro" id="IPR000089">
    <property type="entry name" value="Biotin_lipoyl"/>
</dbReference>
<feature type="domain" description="Lipoyl-binding" evidence="9">
    <location>
        <begin position="75"/>
        <end position="150"/>
    </location>
</feature>
<evidence type="ECO:0000256" key="5">
    <source>
        <dbReference type="ARBA" id="ARBA00022946"/>
    </source>
</evidence>
<feature type="compositionally biased region" description="Low complexity" evidence="8">
    <location>
        <begin position="165"/>
        <end position="176"/>
    </location>
</feature>
<feature type="domain" description="Peripheral subunit-binding (PSBD)" evidence="10">
    <location>
        <begin position="194"/>
        <end position="231"/>
    </location>
</feature>
<evidence type="ECO:0000256" key="4">
    <source>
        <dbReference type="ARBA" id="ARBA00022823"/>
    </source>
</evidence>
<evidence type="ECO:0000256" key="3">
    <source>
        <dbReference type="ARBA" id="ARBA00022679"/>
    </source>
</evidence>
<dbReference type="SUPFAM" id="SSF52777">
    <property type="entry name" value="CoA-dependent acyltransferases"/>
    <property type="match status" value="1"/>
</dbReference>
<evidence type="ECO:0000256" key="6">
    <source>
        <dbReference type="ARBA" id="ARBA00023315"/>
    </source>
</evidence>
<keyword evidence="5" id="KW-0809">Transit peptide</keyword>
<comment type="caution">
    <text evidence="11">The sequence shown here is derived from an EMBL/GenBank/DDBJ whole genome shotgun (WGS) entry which is preliminary data.</text>
</comment>